<evidence type="ECO:0000313" key="7">
    <source>
        <dbReference type="Proteomes" id="UP001652626"/>
    </source>
</evidence>
<evidence type="ECO:0000256" key="4">
    <source>
        <dbReference type="ARBA" id="ARBA00022989"/>
    </source>
</evidence>
<evidence type="ECO:0000256" key="3">
    <source>
        <dbReference type="ARBA" id="ARBA00022692"/>
    </source>
</evidence>
<dbReference type="InterPro" id="IPR013604">
    <property type="entry name" value="7TM_chemorcpt"/>
</dbReference>
<feature type="transmembrane region" description="Helical" evidence="6">
    <location>
        <begin position="25"/>
        <end position="46"/>
    </location>
</feature>
<reference evidence="8" key="1">
    <citation type="submission" date="2025-08" db="UniProtKB">
        <authorList>
            <consortium name="RefSeq"/>
        </authorList>
    </citation>
    <scope>IDENTIFICATION</scope>
    <source>
        <tissue evidence="8">Whole body</tissue>
    </source>
</reference>
<evidence type="ECO:0000256" key="6">
    <source>
        <dbReference type="SAM" id="Phobius"/>
    </source>
</evidence>
<dbReference type="Pfam" id="PF08395">
    <property type="entry name" value="7tm_7"/>
    <property type="match status" value="1"/>
</dbReference>
<accession>A0ABM4AM74</accession>
<proteinExistence type="predicted"/>
<keyword evidence="2" id="KW-1003">Cell membrane</keyword>
<evidence type="ECO:0000256" key="1">
    <source>
        <dbReference type="ARBA" id="ARBA00004651"/>
    </source>
</evidence>
<keyword evidence="7" id="KW-1185">Reference proteome</keyword>
<feature type="transmembrane region" description="Helical" evidence="6">
    <location>
        <begin position="116"/>
        <end position="136"/>
    </location>
</feature>
<keyword evidence="3 6" id="KW-0812">Transmembrane</keyword>
<evidence type="ECO:0000256" key="2">
    <source>
        <dbReference type="ARBA" id="ARBA00022475"/>
    </source>
</evidence>
<sequence length="244" mass="28857">MINRDDQVTTKLLMLIIDFERHLEVFAFCVFIAVLIDRLSIINTYLEQYIFNKKNKTFLNVITRPKDMMSMQKNYVYINYTPQNIKITLLAKAYAVIGETNELINKVFQFHIFKSLTSTFIYIIIIIWTSIYYLRISNNTEFLIRIILFCIFEIMSIGIMSYVCESILLKRNSIKILVNELIMDYDLNSPALRIEAKAFTDVIQVWPLHIFVYDMFSIDIKLIVKFISVSTTYLIIIVQLSHFF</sequence>
<keyword evidence="4 6" id="KW-1133">Transmembrane helix</keyword>
<dbReference type="GeneID" id="135193517"/>
<feature type="transmembrane region" description="Helical" evidence="6">
    <location>
        <begin position="142"/>
        <end position="164"/>
    </location>
</feature>
<organism evidence="7 8">
    <name type="scientific">Vanessa tameamea</name>
    <name type="common">Kamehameha butterfly</name>
    <dbReference type="NCBI Taxonomy" id="334116"/>
    <lineage>
        <taxon>Eukaryota</taxon>
        <taxon>Metazoa</taxon>
        <taxon>Ecdysozoa</taxon>
        <taxon>Arthropoda</taxon>
        <taxon>Hexapoda</taxon>
        <taxon>Insecta</taxon>
        <taxon>Pterygota</taxon>
        <taxon>Neoptera</taxon>
        <taxon>Endopterygota</taxon>
        <taxon>Lepidoptera</taxon>
        <taxon>Glossata</taxon>
        <taxon>Ditrysia</taxon>
        <taxon>Papilionoidea</taxon>
        <taxon>Nymphalidae</taxon>
        <taxon>Nymphalinae</taxon>
        <taxon>Vanessa</taxon>
    </lineage>
</organism>
<gene>
    <name evidence="8" type="primary">LOC135193517</name>
</gene>
<feature type="transmembrane region" description="Helical" evidence="6">
    <location>
        <begin position="222"/>
        <end position="241"/>
    </location>
</feature>
<keyword evidence="5 6" id="KW-0472">Membrane</keyword>
<evidence type="ECO:0000256" key="5">
    <source>
        <dbReference type="ARBA" id="ARBA00023136"/>
    </source>
</evidence>
<protein>
    <submittedName>
        <fullName evidence="8">Uncharacterized protein LOC135193517</fullName>
    </submittedName>
</protein>
<dbReference type="Proteomes" id="UP001652626">
    <property type="component" value="Chromosome 11"/>
</dbReference>
<dbReference type="RefSeq" id="XP_064072389.1">
    <property type="nucleotide sequence ID" value="XM_064216319.1"/>
</dbReference>
<evidence type="ECO:0000313" key="8">
    <source>
        <dbReference type="RefSeq" id="XP_064072389.1"/>
    </source>
</evidence>
<comment type="subcellular location">
    <subcellularLocation>
        <location evidence="1">Cell membrane</location>
        <topology evidence="1">Multi-pass membrane protein</topology>
    </subcellularLocation>
</comment>
<name>A0ABM4AM74_VANTA</name>